<comment type="similarity">
    <text evidence="2">Belongs to the YkuD family.</text>
</comment>
<dbReference type="InterPro" id="IPR007730">
    <property type="entry name" value="SPOR-like_dom"/>
</dbReference>
<protein>
    <submittedName>
        <fullName evidence="13">L,D-transpeptidase family protein</fullName>
    </submittedName>
</protein>
<dbReference type="RefSeq" id="WP_215583600.1">
    <property type="nucleotide sequence ID" value="NZ_CP073754.1"/>
</dbReference>
<dbReference type="InterPro" id="IPR036680">
    <property type="entry name" value="SPOR-like_sf"/>
</dbReference>
<dbReference type="Pfam" id="PF05036">
    <property type="entry name" value="SPOR"/>
    <property type="match status" value="1"/>
</dbReference>
<dbReference type="GO" id="GO:0071972">
    <property type="term" value="F:peptidoglycan L,D-transpeptidase activity"/>
    <property type="evidence" value="ECO:0007669"/>
    <property type="project" value="TreeGrafter"/>
</dbReference>
<dbReference type="GO" id="GO:0016757">
    <property type="term" value="F:glycosyltransferase activity"/>
    <property type="evidence" value="ECO:0007669"/>
    <property type="project" value="UniProtKB-KW"/>
</dbReference>
<keyword evidence="10" id="KW-0732">Signal</keyword>
<accession>A0A975MQ92</accession>
<gene>
    <name evidence="13" type="ORF">KEF85_04945</name>
</gene>
<feature type="signal peptide" evidence="10">
    <location>
        <begin position="1"/>
        <end position="20"/>
    </location>
</feature>
<dbReference type="PROSITE" id="PS52029">
    <property type="entry name" value="LD_TPASE"/>
    <property type="match status" value="1"/>
</dbReference>
<evidence type="ECO:0000256" key="6">
    <source>
        <dbReference type="ARBA" id="ARBA00022960"/>
    </source>
</evidence>
<feature type="active site" description="Proton donor/acceptor" evidence="9">
    <location>
        <position position="214"/>
    </location>
</feature>
<feature type="chain" id="PRO_5037101941" evidence="10">
    <location>
        <begin position="21"/>
        <end position="438"/>
    </location>
</feature>
<feature type="domain" description="L,D-TPase catalytic" evidence="12">
    <location>
        <begin position="118"/>
        <end position="254"/>
    </location>
</feature>
<dbReference type="Pfam" id="PF03734">
    <property type="entry name" value="YkuD"/>
    <property type="match status" value="1"/>
</dbReference>
<evidence type="ECO:0000256" key="3">
    <source>
        <dbReference type="ARBA" id="ARBA00022676"/>
    </source>
</evidence>
<dbReference type="PROSITE" id="PS51724">
    <property type="entry name" value="SPOR"/>
    <property type="match status" value="1"/>
</dbReference>
<dbReference type="InterPro" id="IPR050979">
    <property type="entry name" value="LD-transpeptidase"/>
</dbReference>
<keyword evidence="8 9" id="KW-0961">Cell wall biogenesis/degradation</keyword>
<reference evidence="13" key="1">
    <citation type="submission" date="2021-04" db="EMBL/GenBank/DDBJ databases">
        <title>Draft genome sequence data of methanotrophic Methylovulum sp. strain S1L and Methylomonas sp. strain S2AM isolated from boreal lake water columns.</title>
        <authorList>
            <person name="Rissanen A.J."/>
            <person name="Mangayil R."/>
            <person name="Svenning M.M."/>
            <person name="Khanongnuch R."/>
        </authorList>
    </citation>
    <scope>NUCLEOTIDE SEQUENCE</scope>
    <source>
        <strain evidence="13">S2AM</strain>
    </source>
</reference>
<evidence type="ECO:0000256" key="1">
    <source>
        <dbReference type="ARBA" id="ARBA00004752"/>
    </source>
</evidence>
<dbReference type="PANTHER" id="PTHR30582">
    <property type="entry name" value="L,D-TRANSPEPTIDASE"/>
    <property type="match status" value="1"/>
</dbReference>
<keyword evidence="14" id="KW-1185">Reference proteome</keyword>
<dbReference type="GO" id="GO:0008360">
    <property type="term" value="P:regulation of cell shape"/>
    <property type="evidence" value="ECO:0007669"/>
    <property type="project" value="UniProtKB-UniRule"/>
</dbReference>
<dbReference type="GO" id="GO:0018104">
    <property type="term" value="P:peptidoglycan-protein cross-linking"/>
    <property type="evidence" value="ECO:0007669"/>
    <property type="project" value="TreeGrafter"/>
</dbReference>
<dbReference type="Gene3D" id="2.40.440.10">
    <property type="entry name" value="L,D-transpeptidase catalytic domain-like"/>
    <property type="match status" value="1"/>
</dbReference>
<evidence type="ECO:0000259" key="11">
    <source>
        <dbReference type="PROSITE" id="PS51724"/>
    </source>
</evidence>
<dbReference type="AlphaFoldDB" id="A0A975MQ92"/>
<keyword evidence="5" id="KW-0378">Hydrolase</keyword>
<evidence type="ECO:0000256" key="2">
    <source>
        <dbReference type="ARBA" id="ARBA00005992"/>
    </source>
</evidence>
<dbReference type="GO" id="GO:0071555">
    <property type="term" value="P:cell wall organization"/>
    <property type="evidence" value="ECO:0007669"/>
    <property type="project" value="UniProtKB-UniRule"/>
</dbReference>
<dbReference type="SUPFAM" id="SSF110997">
    <property type="entry name" value="Sporulation related repeat"/>
    <property type="match status" value="1"/>
</dbReference>
<name>A0A975MQ92_9GAMM</name>
<dbReference type="Proteomes" id="UP000676649">
    <property type="component" value="Chromosome"/>
</dbReference>
<keyword evidence="4" id="KW-0808">Transferase</keyword>
<dbReference type="InterPro" id="IPR038063">
    <property type="entry name" value="Transpep_catalytic_dom"/>
</dbReference>
<evidence type="ECO:0000256" key="8">
    <source>
        <dbReference type="ARBA" id="ARBA00023316"/>
    </source>
</evidence>
<dbReference type="Gene3D" id="3.30.70.1070">
    <property type="entry name" value="Sporulation related repeat"/>
    <property type="match status" value="1"/>
</dbReference>
<feature type="active site" description="Nucleophile" evidence="9">
    <location>
        <position position="230"/>
    </location>
</feature>
<comment type="pathway">
    <text evidence="1 9">Cell wall biogenesis; peptidoglycan biosynthesis.</text>
</comment>
<feature type="domain" description="SPOR" evidence="11">
    <location>
        <begin position="352"/>
        <end position="429"/>
    </location>
</feature>
<dbReference type="PROSITE" id="PS51257">
    <property type="entry name" value="PROKAR_LIPOPROTEIN"/>
    <property type="match status" value="1"/>
</dbReference>
<dbReference type="GO" id="GO:0005576">
    <property type="term" value="C:extracellular region"/>
    <property type="evidence" value="ECO:0007669"/>
    <property type="project" value="TreeGrafter"/>
</dbReference>
<evidence type="ECO:0000313" key="14">
    <source>
        <dbReference type="Proteomes" id="UP000676649"/>
    </source>
</evidence>
<organism evidence="13 14">
    <name type="scientific">Methylomonas paludis</name>
    <dbReference type="NCBI Taxonomy" id="1173101"/>
    <lineage>
        <taxon>Bacteria</taxon>
        <taxon>Pseudomonadati</taxon>
        <taxon>Pseudomonadota</taxon>
        <taxon>Gammaproteobacteria</taxon>
        <taxon>Methylococcales</taxon>
        <taxon>Methylococcaceae</taxon>
        <taxon>Methylomonas</taxon>
    </lineage>
</organism>
<dbReference type="CDD" id="cd16913">
    <property type="entry name" value="YkuD_like"/>
    <property type="match status" value="1"/>
</dbReference>
<evidence type="ECO:0000256" key="9">
    <source>
        <dbReference type="PROSITE-ProRule" id="PRU01373"/>
    </source>
</evidence>
<keyword evidence="3" id="KW-0328">Glycosyltransferase</keyword>
<evidence type="ECO:0000313" key="13">
    <source>
        <dbReference type="EMBL" id="QWF71820.1"/>
    </source>
</evidence>
<keyword evidence="7 9" id="KW-0573">Peptidoglycan synthesis</keyword>
<sequence>MPFFKLSAIFCYLLFLAVLTGCETVAPVKETYVYQEPPHVYAHPDPHNFALSHDAELIGDIYTLTSQKYDTLSDIARYFGLGYQDMTIANRSVDPWILEDKQKITLPLSFILPTAPKTGIVVNLAGMRLFYFPDKNANTVMTFPIGIGRQDWNTPLGITKVVEKRANPVWYVPASILKEHQAMGEPIPAVVKSGPDNPLGYYALALGFQNYLIHGTNKPYGIGMQVSHGCIQLYPEDIEALFPKVKVGTPVRIVHQPYLATWSNNQLYIEAHPPIERWEKQLPKLQKQFINKLSKLAAKHDVKLDLPQIKEILNAANGLPTVVANPDKTLADKAIPEVEHPVQLATISTTAAINPQEWSVVIAGLPDHATAYKLSAMLNHQGPIIPSFVQEEKGQYKVISGPFKTKQETQKIARQIQKTFDIEAIITPPQATNTNARS</sequence>
<evidence type="ECO:0000256" key="7">
    <source>
        <dbReference type="ARBA" id="ARBA00022984"/>
    </source>
</evidence>
<dbReference type="InterPro" id="IPR005490">
    <property type="entry name" value="LD_TPept_cat_dom"/>
</dbReference>
<proteinExistence type="inferred from homology"/>
<evidence type="ECO:0000256" key="5">
    <source>
        <dbReference type="ARBA" id="ARBA00022801"/>
    </source>
</evidence>
<dbReference type="GO" id="GO:0042834">
    <property type="term" value="F:peptidoglycan binding"/>
    <property type="evidence" value="ECO:0007669"/>
    <property type="project" value="InterPro"/>
</dbReference>
<keyword evidence="6 9" id="KW-0133">Cell shape</keyword>
<evidence type="ECO:0000256" key="10">
    <source>
        <dbReference type="SAM" id="SignalP"/>
    </source>
</evidence>
<dbReference type="EMBL" id="CP073754">
    <property type="protein sequence ID" value="QWF71820.1"/>
    <property type="molecule type" value="Genomic_DNA"/>
</dbReference>
<dbReference type="PANTHER" id="PTHR30582:SF24">
    <property type="entry name" value="L,D-TRANSPEPTIDASE ERFK_SRFK-RELATED"/>
    <property type="match status" value="1"/>
</dbReference>
<dbReference type="CDD" id="cd00118">
    <property type="entry name" value="LysM"/>
    <property type="match status" value="1"/>
</dbReference>
<dbReference type="InterPro" id="IPR018392">
    <property type="entry name" value="LysM"/>
</dbReference>
<dbReference type="KEGG" id="mpad:KEF85_04945"/>
<evidence type="ECO:0000259" key="12">
    <source>
        <dbReference type="PROSITE" id="PS52029"/>
    </source>
</evidence>
<evidence type="ECO:0000256" key="4">
    <source>
        <dbReference type="ARBA" id="ARBA00022679"/>
    </source>
</evidence>
<dbReference type="SUPFAM" id="SSF141523">
    <property type="entry name" value="L,D-transpeptidase catalytic domain-like"/>
    <property type="match status" value="1"/>
</dbReference>